<dbReference type="Pfam" id="PF03099">
    <property type="entry name" value="BPL_LplA_LipB"/>
    <property type="match status" value="1"/>
</dbReference>
<dbReference type="InterPro" id="IPR004408">
    <property type="entry name" value="Biotin_CoA_COase_ligase"/>
</dbReference>
<dbReference type="PANTHER" id="PTHR12835">
    <property type="entry name" value="BIOTIN PROTEIN LIGASE"/>
    <property type="match status" value="1"/>
</dbReference>
<dbReference type="KEGG" id="ant:Arnit_2350"/>
<sequence length="211" mass="24420">MEIRYLKSVDSTHTYLKEYIKRNGFSNSLCFYTQEQTAGIGSRGNSWIGTKGNLFFSFVIKQDDLPNDLEIQSSSIYFSFVLKDILKQLGSEVWLKWPNDFYINNYKIGGTITSLSNGLVYCGIGLNLNNVNSEFLKLDIQINIKELFKLYFQNIEKKILWEDILKEYVVEFERSKNLHATINNEKIPLINAQLNSDGSININNKKVFSLR</sequence>
<gene>
    <name evidence="3" type="ordered locus">Arnit_2350</name>
</gene>
<dbReference type="InterPro" id="IPR004143">
    <property type="entry name" value="BPL_LPL_catalytic"/>
</dbReference>
<evidence type="ECO:0000256" key="1">
    <source>
        <dbReference type="ARBA" id="ARBA00022598"/>
    </source>
</evidence>
<dbReference type="GO" id="GO:0004077">
    <property type="term" value="F:biotin--[biotin carboxyl-carrier protein] ligase activity"/>
    <property type="evidence" value="ECO:0007669"/>
    <property type="project" value="InterPro"/>
</dbReference>
<dbReference type="GO" id="GO:0005737">
    <property type="term" value="C:cytoplasm"/>
    <property type="evidence" value="ECO:0007669"/>
    <property type="project" value="TreeGrafter"/>
</dbReference>
<keyword evidence="4" id="KW-1185">Reference proteome</keyword>
<protein>
    <submittedName>
        <fullName evidence="3">Biotin/acetyl-CoA-carboxylase ligase</fullName>
    </submittedName>
</protein>
<evidence type="ECO:0000259" key="2">
    <source>
        <dbReference type="PROSITE" id="PS51733"/>
    </source>
</evidence>
<organism evidence="3 4">
    <name type="scientific">Arcobacter nitrofigilis (strain ATCC 33309 / DSM 7299 / CCUG 15893 / LMG 7604 / NCTC 12251 / CI)</name>
    <name type="common">Campylobacter nitrofigilis</name>
    <dbReference type="NCBI Taxonomy" id="572480"/>
    <lineage>
        <taxon>Bacteria</taxon>
        <taxon>Pseudomonadati</taxon>
        <taxon>Campylobacterota</taxon>
        <taxon>Epsilonproteobacteria</taxon>
        <taxon>Campylobacterales</taxon>
        <taxon>Arcobacteraceae</taxon>
        <taxon>Arcobacter</taxon>
    </lineage>
</organism>
<dbReference type="AlphaFoldDB" id="D5V139"/>
<name>D5V139_ARCNC</name>
<dbReference type="HOGENOM" id="CLU_094917_0_0_7"/>
<dbReference type="eggNOG" id="COG0340">
    <property type="taxonomic scope" value="Bacteria"/>
</dbReference>
<dbReference type="InterPro" id="IPR045864">
    <property type="entry name" value="aa-tRNA-synth_II/BPL/LPL"/>
</dbReference>
<evidence type="ECO:0000313" key="4">
    <source>
        <dbReference type="Proteomes" id="UP000000939"/>
    </source>
</evidence>
<dbReference type="NCBIfam" id="NF006294">
    <property type="entry name" value="PRK08477.1"/>
    <property type="match status" value="1"/>
</dbReference>
<dbReference type="RefSeq" id="WP_013136146.1">
    <property type="nucleotide sequence ID" value="NC_014166.1"/>
</dbReference>
<reference evidence="3 4" key="1">
    <citation type="journal article" date="2010" name="Stand. Genomic Sci.">
        <title>Complete genome sequence of Arcobacter nitrofigilis type strain (CI).</title>
        <authorList>
            <person name="Pati A."/>
            <person name="Gronow S."/>
            <person name="Lapidus A."/>
            <person name="Copeland A."/>
            <person name="Glavina Del Rio T."/>
            <person name="Nolan M."/>
            <person name="Lucas S."/>
            <person name="Tice H."/>
            <person name="Cheng J.F."/>
            <person name="Han C."/>
            <person name="Chertkov O."/>
            <person name="Bruce D."/>
            <person name="Tapia R."/>
            <person name="Goodwin L."/>
            <person name="Pitluck S."/>
            <person name="Liolios K."/>
            <person name="Ivanova N."/>
            <person name="Mavromatis K."/>
            <person name="Chen A."/>
            <person name="Palaniappan K."/>
            <person name="Land M."/>
            <person name="Hauser L."/>
            <person name="Chang Y.J."/>
            <person name="Jeffries C.D."/>
            <person name="Detter J.C."/>
            <person name="Rohde M."/>
            <person name="Goker M."/>
            <person name="Bristow J."/>
            <person name="Eisen J.A."/>
            <person name="Markowitz V."/>
            <person name="Hugenholtz P."/>
            <person name="Klenk H.P."/>
            <person name="Kyrpides N.C."/>
        </authorList>
    </citation>
    <scope>NUCLEOTIDE SEQUENCE [LARGE SCALE GENOMIC DNA]</scope>
    <source>
        <strain evidence="4">ATCC 33309 / DSM 7299 / CCUG 15893 / LMG 7604 / NCTC 12251 / CI</strain>
    </source>
</reference>
<dbReference type="Proteomes" id="UP000000939">
    <property type="component" value="Chromosome"/>
</dbReference>
<accession>D5V139</accession>
<dbReference type="NCBIfam" id="TIGR00121">
    <property type="entry name" value="birA_ligase"/>
    <property type="match status" value="1"/>
</dbReference>
<dbReference type="SUPFAM" id="SSF55681">
    <property type="entry name" value="Class II aaRS and biotin synthetases"/>
    <property type="match status" value="1"/>
</dbReference>
<dbReference type="EMBL" id="CP001999">
    <property type="protein sequence ID" value="ADG94001.1"/>
    <property type="molecule type" value="Genomic_DNA"/>
</dbReference>
<dbReference type="Gene3D" id="3.30.930.10">
    <property type="entry name" value="Bira Bifunctional Protein, Domain 2"/>
    <property type="match status" value="1"/>
</dbReference>
<dbReference type="OrthoDB" id="9807064at2"/>
<feature type="domain" description="BPL/LPL catalytic" evidence="2">
    <location>
        <begin position="1"/>
        <end position="180"/>
    </location>
</feature>
<dbReference type="STRING" id="572480.Arnit_2350"/>
<dbReference type="PANTHER" id="PTHR12835:SF5">
    <property type="entry name" value="BIOTIN--PROTEIN LIGASE"/>
    <property type="match status" value="1"/>
</dbReference>
<keyword evidence="1 3" id="KW-0436">Ligase</keyword>
<evidence type="ECO:0000313" key="3">
    <source>
        <dbReference type="EMBL" id="ADG94001.1"/>
    </source>
</evidence>
<proteinExistence type="predicted"/>
<dbReference type="PROSITE" id="PS51733">
    <property type="entry name" value="BPL_LPL_CATALYTIC"/>
    <property type="match status" value="1"/>
</dbReference>